<accession>A0A377R1I0</accession>
<proteinExistence type="predicted"/>
<sequence>MNHYDAIAFTDITGNEALSALVQHILPHTQTVGACAV</sequence>
<dbReference type="Proteomes" id="UP000254293">
    <property type="component" value="Unassembled WGS sequence"/>
</dbReference>
<evidence type="ECO:0000313" key="2">
    <source>
        <dbReference type="Proteomes" id="UP000254293"/>
    </source>
</evidence>
<organism evidence="1 2">
    <name type="scientific">Kingella potus</name>
    <dbReference type="NCBI Taxonomy" id="265175"/>
    <lineage>
        <taxon>Bacteria</taxon>
        <taxon>Pseudomonadati</taxon>
        <taxon>Pseudomonadota</taxon>
        <taxon>Betaproteobacteria</taxon>
        <taxon>Neisseriales</taxon>
        <taxon>Neisseriaceae</taxon>
        <taxon>Kingella</taxon>
    </lineage>
</organism>
<dbReference type="AlphaFoldDB" id="A0A377R1I0"/>
<dbReference type="EMBL" id="UGJJ01000002">
    <property type="protein sequence ID" value="STR02597.1"/>
    <property type="molecule type" value="Genomic_DNA"/>
</dbReference>
<evidence type="ECO:0000313" key="1">
    <source>
        <dbReference type="EMBL" id="STR02597.1"/>
    </source>
</evidence>
<gene>
    <name evidence="1" type="ORF">NCTC13336_01474</name>
</gene>
<reference evidence="1 2" key="1">
    <citation type="submission" date="2018-06" db="EMBL/GenBank/DDBJ databases">
        <authorList>
            <consortium name="Pathogen Informatics"/>
            <person name="Doyle S."/>
        </authorList>
    </citation>
    <scope>NUCLEOTIDE SEQUENCE [LARGE SCALE GENOMIC DNA]</scope>
    <source>
        <strain evidence="1 2">NCTC13336</strain>
    </source>
</reference>
<name>A0A377R1I0_9NEIS</name>
<protein>
    <submittedName>
        <fullName evidence="1">Uncharacterized protein</fullName>
    </submittedName>
</protein>
<keyword evidence="2" id="KW-1185">Reference proteome</keyword>